<keyword evidence="4" id="KW-0456">Lyase</keyword>
<reference evidence="6 7" key="1">
    <citation type="submission" date="2020-08" db="EMBL/GenBank/DDBJ databases">
        <title>Genomic Encyclopedia of Type Strains, Phase IV (KMG-IV): sequencing the most valuable type-strain genomes for metagenomic binning, comparative biology and taxonomic classification.</title>
        <authorList>
            <person name="Goeker M."/>
        </authorList>
    </citation>
    <scope>NUCLEOTIDE SEQUENCE [LARGE SCALE GENOMIC DNA]</scope>
    <source>
        <strain evidence="6 7">DSM 25622</strain>
    </source>
</reference>
<evidence type="ECO:0000256" key="1">
    <source>
        <dbReference type="ARBA" id="ARBA00004418"/>
    </source>
</evidence>
<feature type="domain" description="Heparinase II/III-like C-terminal" evidence="5">
    <location>
        <begin position="376"/>
        <end position="558"/>
    </location>
</feature>
<evidence type="ECO:0000259" key="5">
    <source>
        <dbReference type="Pfam" id="PF07940"/>
    </source>
</evidence>
<protein>
    <recommendedName>
        <fullName evidence="5">Heparinase II/III-like C-terminal domain-containing protein</fullName>
    </recommendedName>
</protein>
<proteinExistence type="predicted"/>
<comment type="subcellular location">
    <subcellularLocation>
        <location evidence="1">Periplasm</location>
    </subcellularLocation>
</comment>
<dbReference type="EMBL" id="JACIJD010000013">
    <property type="protein sequence ID" value="MBB5694907.1"/>
    <property type="molecule type" value="Genomic_DNA"/>
</dbReference>
<dbReference type="PANTHER" id="PTHR39210:SF1">
    <property type="entry name" value="HEPARIN-SULFATE LYASE"/>
    <property type="match status" value="1"/>
</dbReference>
<dbReference type="SUPFAM" id="SSF48230">
    <property type="entry name" value="Chondroitin AC/alginate lyase"/>
    <property type="match status" value="1"/>
</dbReference>
<sequence>MPLQAPRALLRLDAAARLGARPLMWLAWHRARVAAGLPGRALRPAAPPAGPFLPATAPAPPALPPGAAEAVLAAARDLSPAVEHGPFDPAAPALSLDLFAPGDVRPVWERNRLGWLPLLVQAHRLEPGGGHLLRAESRLAAWCAANPPYLGPNWACGQEAALRVLTLCLAHALLGGGAVEPGMAALLRLHARRIAATRAYARAQDNNHAVSEPAGLLACAWMLGDGEAARRAARDLSAALARLVAPDGGFAQVSTGYHRLLLDTLSVLEWLRRGLGAPPLPEPAPARAAAAARWLARLVEEETGATPRLGHQDGSALADLSLGGAGDARGGAERAARLLAGASAGFPDDPGCAWLGLDLPPPLAAEAEWVAEGTRGWQHGPARALLRTGPLRFRPGQADLLHLDLWDGPRNPLRDTGTGAYNPPGDKGWWAAHFASAAAHNLILFDEAEPMPRAGRFLLARWVRTESLPDGAATRDFRGNRHARRVVPGGRDWVVEDRLSGPFRRIALRWHLSPGAWRLTGDGAEGAEARIALAADAPLRIAIESGWESRAYGEAEPVPVLVARAEAPVSAVTTRIRLRSDCTGGGAYA</sequence>
<dbReference type="GO" id="GO:0042597">
    <property type="term" value="C:periplasmic space"/>
    <property type="evidence" value="ECO:0007669"/>
    <property type="project" value="UniProtKB-SubCell"/>
</dbReference>
<dbReference type="Gene3D" id="1.50.10.100">
    <property type="entry name" value="Chondroitin AC/alginate lyase"/>
    <property type="match status" value="1"/>
</dbReference>
<dbReference type="Gene3D" id="2.70.98.70">
    <property type="match status" value="1"/>
</dbReference>
<evidence type="ECO:0000313" key="6">
    <source>
        <dbReference type="EMBL" id="MBB5694907.1"/>
    </source>
</evidence>
<name>A0A840YEV7_9PROT</name>
<gene>
    <name evidence="6" type="ORF">FHS87_002960</name>
</gene>
<dbReference type="InterPro" id="IPR012480">
    <property type="entry name" value="Hepar_II_III_C"/>
</dbReference>
<dbReference type="Proteomes" id="UP000580654">
    <property type="component" value="Unassembled WGS sequence"/>
</dbReference>
<dbReference type="GO" id="GO:0016829">
    <property type="term" value="F:lyase activity"/>
    <property type="evidence" value="ECO:0007669"/>
    <property type="project" value="UniProtKB-KW"/>
</dbReference>
<keyword evidence="2" id="KW-0732">Signal</keyword>
<dbReference type="Pfam" id="PF07940">
    <property type="entry name" value="Hepar_II_III_C"/>
    <property type="match status" value="1"/>
</dbReference>
<organism evidence="6 7">
    <name type="scientific">Muricoccus pecuniae</name>
    <dbReference type="NCBI Taxonomy" id="693023"/>
    <lineage>
        <taxon>Bacteria</taxon>
        <taxon>Pseudomonadati</taxon>
        <taxon>Pseudomonadota</taxon>
        <taxon>Alphaproteobacteria</taxon>
        <taxon>Acetobacterales</taxon>
        <taxon>Roseomonadaceae</taxon>
        <taxon>Muricoccus</taxon>
    </lineage>
</organism>
<accession>A0A840YEV7</accession>
<evidence type="ECO:0000256" key="4">
    <source>
        <dbReference type="ARBA" id="ARBA00023239"/>
    </source>
</evidence>
<keyword evidence="3" id="KW-0574">Periplasm</keyword>
<comment type="caution">
    <text evidence="6">The sequence shown here is derived from an EMBL/GenBank/DDBJ whole genome shotgun (WGS) entry which is preliminary data.</text>
</comment>
<evidence type="ECO:0000256" key="2">
    <source>
        <dbReference type="ARBA" id="ARBA00022729"/>
    </source>
</evidence>
<dbReference type="AlphaFoldDB" id="A0A840YEV7"/>
<evidence type="ECO:0000256" key="3">
    <source>
        <dbReference type="ARBA" id="ARBA00022764"/>
    </source>
</evidence>
<evidence type="ECO:0000313" key="7">
    <source>
        <dbReference type="Proteomes" id="UP000580654"/>
    </source>
</evidence>
<dbReference type="InterPro" id="IPR008929">
    <property type="entry name" value="Chondroitin_lyas"/>
</dbReference>
<keyword evidence="7" id="KW-1185">Reference proteome</keyword>
<dbReference type="PANTHER" id="PTHR39210">
    <property type="entry name" value="HEPARIN-SULFATE LYASE"/>
    <property type="match status" value="1"/>
</dbReference>